<dbReference type="EMBL" id="CAJNYT010000027">
    <property type="protein sequence ID" value="CAF3305439.1"/>
    <property type="molecule type" value="Genomic_DNA"/>
</dbReference>
<dbReference type="OrthoDB" id="10031712at2759"/>
<organism evidence="2 3">
    <name type="scientific">Rotaria socialis</name>
    <dbReference type="NCBI Taxonomy" id="392032"/>
    <lineage>
        <taxon>Eukaryota</taxon>
        <taxon>Metazoa</taxon>
        <taxon>Spiralia</taxon>
        <taxon>Gnathifera</taxon>
        <taxon>Rotifera</taxon>
        <taxon>Eurotatoria</taxon>
        <taxon>Bdelloidea</taxon>
        <taxon>Philodinida</taxon>
        <taxon>Philodinidae</taxon>
        <taxon>Rotaria</taxon>
    </lineage>
</organism>
<protein>
    <recommendedName>
        <fullName evidence="4">F-box domain-containing protein</fullName>
    </recommendedName>
</protein>
<dbReference type="Proteomes" id="UP000663825">
    <property type="component" value="Unassembled WGS sequence"/>
</dbReference>
<comment type="caution">
    <text evidence="2">The sequence shown here is derived from an EMBL/GenBank/DDBJ whole genome shotgun (WGS) entry which is preliminary data.</text>
</comment>
<reference evidence="2" key="1">
    <citation type="submission" date="2021-02" db="EMBL/GenBank/DDBJ databases">
        <authorList>
            <person name="Nowell W R."/>
        </authorList>
    </citation>
    <scope>NUCLEOTIDE SEQUENCE</scope>
</reference>
<dbReference type="AlphaFoldDB" id="A0A817SLY2"/>
<proteinExistence type="predicted"/>
<evidence type="ECO:0000313" key="3">
    <source>
        <dbReference type="Proteomes" id="UP000663872"/>
    </source>
</evidence>
<gene>
    <name evidence="2" type="ORF">GRG538_LOCUS973</name>
    <name evidence="1" type="ORF">TIS948_LOCUS4345</name>
</gene>
<name>A0A817SLY2_9BILA</name>
<evidence type="ECO:0000313" key="1">
    <source>
        <dbReference type="EMBL" id="CAF3056985.1"/>
    </source>
</evidence>
<evidence type="ECO:0008006" key="4">
    <source>
        <dbReference type="Google" id="ProtNLM"/>
    </source>
</evidence>
<dbReference type="Proteomes" id="UP000663872">
    <property type="component" value="Unassembled WGS sequence"/>
</dbReference>
<dbReference type="EMBL" id="CAJNXB010000456">
    <property type="protein sequence ID" value="CAF3056985.1"/>
    <property type="molecule type" value="Genomic_DNA"/>
</dbReference>
<evidence type="ECO:0000313" key="2">
    <source>
        <dbReference type="EMBL" id="CAF3305439.1"/>
    </source>
</evidence>
<accession>A0A817SLY2</accession>
<sequence>MIGYHLDNVRQALYKHTSILLSDRHIISTMNSLSEDFIQLVDLPDELILIIMNKVKPKVLLLCSIITIGNNRLEKLALDMCHSIDLTFDYFQSPNQFIIPRFYTHVMPCIINNIQSLTLSIQHIPNMITFVERYCNGTLPNLTYLKIIIGRQNSMTGTPYTLGKL</sequence>